<keyword evidence="2" id="KW-1185">Reference proteome</keyword>
<dbReference type="EMBL" id="BROD01000001">
    <property type="protein sequence ID" value="GKX66459.1"/>
    <property type="molecule type" value="Genomic_DNA"/>
</dbReference>
<sequence length="165" mass="19221">MIEKNEQQVYEVLNSLGINYVRYEHKPIYTVNEAKEIETFIEGIKCKNLFLRNVKGDTHYIIILDEDKRIDLKLLAKQIGSSRLSFASEERLSRYLKLKPGSVTPFGIINDVASEVIILIDRSLVNERLMNFHPNVNTATIGISYADLEKFIKWHKNRFIHIEIN</sequence>
<dbReference type="Proteomes" id="UP001058074">
    <property type="component" value="Unassembled WGS sequence"/>
</dbReference>
<comment type="caution">
    <text evidence="1">The sequence shown here is derived from an EMBL/GenBank/DDBJ whole genome shotgun (WGS) entry which is preliminary data.</text>
</comment>
<evidence type="ECO:0000313" key="2">
    <source>
        <dbReference type="Proteomes" id="UP001058074"/>
    </source>
</evidence>
<reference evidence="1" key="1">
    <citation type="journal article" date="2025" name="Int. J. Syst. Evol. Microbiol.">
        <title>Inconstantimicrobium mannanitabidum sp. nov., a novel member of the family Clostridiaceae isolated from anoxic soil under the treatment of reductive soil disinfestation.</title>
        <authorList>
            <person name="Ueki A."/>
            <person name="Tonouchi A."/>
            <person name="Honma S."/>
            <person name="Kaku N."/>
            <person name="Ueki K."/>
        </authorList>
    </citation>
    <scope>NUCLEOTIDE SEQUENCE</scope>
    <source>
        <strain evidence="1">TW13</strain>
    </source>
</reference>
<accession>A0ACB5RC54</accession>
<name>A0ACB5RC54_9CLOT</name>
<gene>
    <name evidence="1" type="ORF">rsdtw13_17170</name>
</gene>
<organism evidence="1 2">
    <name type="scientific">Inconstantimicrobium mannanitabidum</name>
    <dbReference type="NCBI Taxonomy" id="1604901"/>
    <lineage>
        <taxon>Bacteria</taxon>
        <taxon>Bacillati</taxon>
        <taxon>Bacillota</taxon>
        <taxon>Clostridia</taxon>
        <taxon>Eubacteriales</taxon>
        <taxon>Clostridiaceae</taxon>
        <taxon>Inconstantimicrobium</taxon>
    </lineage>
</organism>
<proteinExistence type="predicted"/>
<protein>
    <submittedName>
        <fullName evidence="1">Aminoacyl-tRNA deacylase</fullName>
    </submittedName>
</protein>
<evidence type="ECO:0000313" key="1">
    <source>
        <dbReference type="EMBL" id="GKX66459.1"/>
    </source>
</evidence>